<evidence type="ECO:0000313" key="1">
    <source>
        <dbReference type="EMBL" id="KAJ8320980.1"/>
    </source>
</evidence>
<dbReference type="InterPro" id="IPR011735">
    <property type="entry name" value="WlaTC/HtrL_glycosyltransf"/>
</dbReference>
<keyword evidence="2" id="KW-1185">Reference proteome</keyword>
<protein>
    <submittedName>
        <fullName evidence="1">Uncharacterized protein</fullName>
    </submittedName>
</protein>
<dbReference type="Proteomes" id="UP001217089">
    <property type="component" value="Unassembled WGS sequence"/>
</dbReference>
<accession>A0ABQ9FXJ5</accession>
<name>A0ABQ9FXJ5_TEGGR</name>
<comment type="caution">
    <text evidence="1">The sequence shown here is derived from an EMBL/GenBank/DDBJ whole genome shotgun (WGS) entry which is preliminary data.</text>
</comment>
<gene>
    <name evidence="1" type="ORF">KUTeg_002567</name>
</gene>
<proteinExistence type="predicted"/>
<dbReference type="EMBL" id="JARBDR010000141">
    <property type="protein sequence ID" value="KAJ8320980.1"/>
    <property type="molecule type" value="Genomic_DNA"/>
</dbReference>
<organism evidence="1 2">
    <name type="scientific">Tegillarca granosa</name>
    <name type="common">Malaysian cockle</name>
    <name type="synonym">Anadara granosa</name>
    <dbReference type="NCBI Taxonomy" id="220873"/>
    <lineage>
        <taxon>Eukaryota</taxon>
        <taxon>Metazoa</taxon>
        <taxon>Spiralia</taxon>
        <taxon>Lophotrochozoa</taxon>
        <taxon>Mollusca</taxon>
        <taxon>Bivalvia</taxon>
        <taxon>Autobranchia</taxon>
        <taxon>Pteriomorphia</taxon>
        <taxon>Arcoida</taxon>
        <taxon>Arcoidea</taxon>
        <taxon>Arcidae</taxon>
        <taxon>Tegillarca</taxon>
    </lineage>
</organism>
<evidence type="ECO:0000313" key="2">
    <source>
        <dbReference type="Proteomes" id="UP001217089"/>
    </source>
</evidence>
<dbReference type="Pfam" id="PF09612">
    <property type="entry name" value="HtrL_YibB"/>
    <property type="match status" value="1"/>
</dbReference>
<reference evidence="1 2" key="1">
    <citation type="submission" date="2022-12" db="EMBL/GenBank/DDBJ databases">
        <title>Chromosome-level genome of Tegillarca granosa.</title>
        <authorList>
            <person name="Kim J."/>
        </authorList>
    </citation>
    <scope>NUCLEOTIDE SEQUENCE [LARGE SCALE GENOMIC DNA]</scope>
    <source>
        <strain evidence="1">Teg-2019</strain>
        <tissue evidence="1">Adductor muscle</tissue>
    </source>
</reference>
<sequence length="430" mass="51229">MDLKYKGNIKVASPIQVYLECTEEFWQYSFNYQADSCTMQEHEMFCQTRYITAWLAIRPRWRATNQNSLIICGLERSMFISDILTDLNKKKNTIFALVTITHNTLNYQEGDIKNEVLKRISTVSSLFNIDNLKLSNITKSEYISDNLPNEITIVTAYFDLGTFKKGKFLTFNTDTYKEWMKSYGMLNNTVIMFTDSQDIADLIQKSRKHFTEHMTRVIQIDRNSLWAFKLAPKIRNIFKQPGYPVFSPNTINENYSCVMHAKYDLLEKVIKDRLYDTKYLAWVDIGYFRNHYDQPFKLLPPNTVKDDHISFVQVHEFHPWLTHREIISGNCEWIAGGFFMGRPEYLLIFIEDYKTAVLQLIEQKWMSTDQQVLYSIFAHTTELISRIPLQTHARWYFKDWFYLEKICREEWEKKVRSNFLNLIKILHYLL</sequence>